<sequence length="382" mass="43593">MKEKYIKNFLVIFLSCILIVLVGCNSTKVSKNTKINDITEDSNYSYRIYGLSGMNIYMTNLAINKEKVVHDKPKKIEMASIGYLSMIRELPDKSIICAFELIKKEVGHNIYVINNDEIVSYEVFDDITIASNIIVDKERNLVYFMGRTQDKNVTPLGTPIDVVDLCDKEVVDRLYFKGELYGCTMNDNYIYLSILLGKSYGYDEVEEAYISRINRETREYEIVTKKGLDYGPIDVFATKDNSIYDISCINPRKDGGVNEPKISKYNQLGEFQGEYDIPLWCDGMLLDDNGVIYVNHVGKEFMSDYEGEIITIFDTKEDKIVDTLQGFEGCSCIDIEDNYLFVANYLSGDVSILDKDSRKEIGKVNLEDVGKLRQIVVVKVSN</sequence>
<comment type="caution">
    <text evidence="1">The sequence shown here is derived from an EMBL/GenBank/DDBJ whole genome shotgun (WGS) entry which is preliminary data.</text>
</comment>
<accession>A0ACB5UKW2</accession>
<evidence type="ECO:0000313" key="2">
    <source>
        <dbReference type="Proteomes" id="UP001374599"/>
    </source>
</evidence>
<dbReference type="EMBL" id="BTPU01000046">
    <property type="protein sequence ID" value="GMQ63596.1"/>
    <property type="molecule type" value="Genomic_DNA"/>
</dbReference>
<keyword evidence="2" id="KW-1185">Reference proteome</keyword>
<dbReference type="Proteomes" id="UP001374599">
    <property type="component" value="Unassembled WGS sequence"/>
</dbReference>
<evidence type="ECO:0000313" key="1">
    <source>
        <dbReference type="EMBL" id="GMQ63596.1"/>
    </source>
</evidence>
<gene>
    <name evidence="1" type="ORF">AN2V17_28300</name>
</gene>
<organism evidence="1 2">
    <name type="scientific">Vallitalea maricola</name>
    <dbReference type="NCBI Taxonomy" id="3074433"/>
    <lineage>
        <taxon>Bacteria</taxon>
        <taxon>Bacillati</taxon>
        <taxon>Bacillota</taxon>
        <taxon>Clostridia</taxon>
        <taxon>Lachnospirales</taxon>
        <taxon>Vallitaleaceae</taxon>
        <taxon>Vallitalea</taxon>
    </lineage>
</organism>
<proteinExistence type="predicted"/>
<reference evidence="1" key="1">
    <citation type="submission" date="2023-09" db="EMBL/GenBank/DDBJ databases">
        <title>Vallitalea sediminicola and Vallitalea maricola sp. nov., anaerobic bacteria isolated from marine sediment.</title>
        <authorList>
            <person name="Hirano S."/>
            <person name="Maeda A."/>
            <person name="Terahara T."/>
            <person name="Mori K."/>
            <person name="Hamada M."/>
            <person name="Matsumoto R."/>
            <person name="Kobayashi T."/>
        </authorList>
    </citation>
    <scope>NUCLEOTIDE SEQUENCE</scope>
    <source>
        <strain evidence="1">AN17-2</strain>
    </source>
</reference>
<protein>
    <submittedName>
        <fullName evidence="1">Uncharacterized protein</fullName>
    </submittedName>
</protein>
<name>A0ACB5UKW2_9FIRM</name>